<reference evidence="3" key="1">
    <citation type="submission" date="2014-05" db="EMBL/GenBank/DDBJ databases">
        <title>The transcriptome of the halophilic microalga Tetraselmis sp. GSL018 isolated from the Great Salt Lake, Utah.</title>
        <authorList>
            <person name="Jinkerson R.E."/>
            <person name="D'Adamo S."/>
            <person name="Posewitz M.C."/>
        </authorList>
    </citation>
    <scope>NUCLEOTIDE SEQUENCE</scope>
    <source>
        <strain evidence="3">GSL018</strain>
    </source>
</reference>
<dbReference type="PANTHER" id="PTHR43358">
    <property type="entry name" value="ALPHA/BETA-HYDROLASE"/>
    <property type="match status" value="1"/>
</dbReference>
<evidence type="ECO:0000259" key="2">
    <source>
        <dbReference type="Pfam" id="PF12146"/>
    </source>
</evidence>
<evidence type="ECO:0000313" key="3">
    <source>
        <dbReference type="EMBL" id="JAC69066.1"/>
    </source>
</evidence>
<name>A0A061REZ7_9CHLO</name>
<dbReference type="InterPro" id="IPR022742">
    <property type="entry name" value="Hydrolase_4"/>
</dbReference>
<dbReference type="SUPFAM" id="SSF53474">
    <property type="entry name" value="alpha/beta-Hydrolases"/>
    <property type="match status" value="1"/>
</dbReference>
<gene>
    <name evidence="3" type="ORF">TSPGSL018_7282</name>
</gene>
<accession>A0A061REZ7</accession>
<feature type="domain" description="Serine aminopeptidase S33" evidence="2">
    <location>
        <begin position="74"/>
        <end position="189"/>
    </location>
</feature>
<keyword evidence="3" id="KW-0378">Hydrolase</keyword>
<feature type="compositionally biased region" description="Basic and acidic residues" evidence="1">
    <location>
        <begin position="475"/>
        <end position="495"/>
    </location>
</feature>
<evidence type="ECO:0000256" key="1">
    <source>
        <dbReference type="SAM" id="MobiDB-lite"/>
    </source>
</evidence>
<dbReference type="EMBL" id="GBEZ01017257">
    <property type="protein sequence ID" value="JAC69066.1"/>
    <property type="molecule type" value="Transcribed_RNA"/>
</dbReference>
<protein>
    <submittedName>
        <fullName evidence="3">Alpha beta-hydrolases superfamily protein</fullName>
    </submittedName>
</protein>
<dbReference type="InterPro" id="IPR029058">
    <property type="entry name" value="AB_hydrolase_fold"/>
</dbReference>
<feature type="compositionally biased region" description="Basic and acidic residues" evidence="1">
    <location>
        <begin position="508"/>
        <end position="518"/>
    </location>
</feature>
<dbReference type="InterPro" id="IPR003903">
    <property type="entry name" value="UIM_dom"/>
</dbReference>
<dbReference type="GO" id="GO:0016787">
    <property type="term" value="F:hydrolase activity"/>
    <property type="evidence" value="ECO:0007669"/>
    <property type="project" value="UniProtKB-KW"/>
</dbReference>
<dbReference type="PANTHER" id="PTHR43358:SF4">
    <property type="entry name" value="ALPHA_BETA HYDROLASE FOLD-1 DOMAIN-CONTAINING PROTEIN"/>
    <property type="match status" value="1"/>
</dbReference>
<organism evidence="3">
    <name type="scientific">Tetraselmis sp. GSL018</name>
    <dbReference type="NCBI Taxonomy" id="582737"/>
    <lineage>
        <taxon>Eukaryota</taxon>
        <taxon>Viridiplantae</taxon>
        <taxon>Chlorophyta</taxon>
        <taxon>core chlorophytes</taxon>
        <taxon>Chlorodendrophyceae</taxon>
        <taxon>Chlorodendrales</taxon>
        <taxon>Chlorodendraceae</taxon>
        <taxon>Tetraselmis</taxon>
    </lineage>
</organism>
<dbReference type="SMART" id="SM00726">
    <property type="entry name" value="UIM"/>
    <property type="match status" value="2"/>
</dbReference>
<dbReference type="AlphaFoldDB" id="A0A061REZ7"/>
<feature type="region of interest" description="Disordered" evidence="1">
    <location>
        <begin position="448"/>
        <end position="518"/>
    </location>
</feature>
<dbReference type="InterPro" id="IPR052920">
    <property type="entry name" value="DNA-binding_regulatory"/>
</dbReference>
<dbReference type="Gene3D" id="3.40.50.1820">
    <property type="entry name" value="alpha/beta hydrolase"/>
    <property type="match status" value="1"/>
</dbReference>
<dbReference type="Pfam" id="PF12146">
    <property type="entry name" value="Hydrolase_4"/>
    <property type="match status" value="1"/>
</dbReference>
<sequence>MSGLGQIWEQLIQAVCRPPRDEYRIQDLLGGVGGVFSFGHTKARREDFQLTNTRGKRLEVSRFLNARTHTTTEPLPTVIYCHCNSGSRRDAEEAVFRLLPDGISVVCLDFEGSGMSEGDYVTLGAHEVDDVQCVIQHLRENGKASVIGLWGRSMGAVTALLCSQRDPSIAGIVCDSPFSRLRDLMLELAEEMKIPVPKYLVKVALAFLRRSIRSRAGFDIIEVAPIAKVEEAFVPALFGHAEDDTFIPKRHSELLYEKYSGEKNFVTFEGDHNSHRPLFFHTSVVIFFHNVLQLERSGAGPASASGLTSGLDRELFSFHSGGRQQVLGATGNALALDGPGRAHPSSIYKRSGWWMASTRADDEPSFDGGGGLSEMADEDEEEVLMRVLRLSLEDQDEGGRAACDTSNQPRAELTEEEMFTRAIAESIASANAAVAMYGQAGVPVPDAAQTQAPAGSNIRPPNGYPAEACVSPGLEKFDARETGRPTGSEHDESPVHGRHPISPSRRNFARDGDPDHHL</sequence>
<proteinExistence type="predicted"/>